<dbReference type="GO" id="GO:0050660">
    <property type="term" value="F:flavin adenine dinucleotide binding"/>
    <property type="evidence" value="ECO:0007669"/>
    <property type="project" value="InterPro"/>
</dbReference>
<comment type="caution">
    <text evidence="6">The sequence shown here is derived from an EMBL/GenBank/DDBJ whole genome shotgun (WGS) entry which is preliminary data.</text>
</comment>
<dbReference type="GeneID" id="25286468"/>
<reference evidence="6 7" key="1">
    <citation type="submission" date="2013-03" db="EMBL/GenBank/DDBJ databases">
        <title>The Genome Sequence of Exophiala aquamarina CBS 119918.</title>
        <authorList>
            <consortium name="The Broad Institute Genomics Platform"/>
            <person name="Cuomo C."/>
            <person name="de Hoog S."/>
            <person name="Gorbushina A."/>
            <person name="Walker B."/>
            <person name="Young S.K."/>
            <person name="Zeng Q."/>
            <person name="Gargeya S."/>
            <person name="Fitzgerald M."/>
            <person name="Haas B."/>
            <person name="Abouelleil A."/>
            <person name="Allen A.W."/>
            <person name="Alvarado L."/>
            <person name="Arachchi H.M."/>
            <person name="Berlin A.M."/>
            <person name="Chapman S.B."/>
            <person name="Gainer-Dewar J."/>
            <person name="Goldberg J."/>
            <person name="Griggs A."/>
            <person name="Gujja S."/>
            <person name="Hansen M."/>
            <person name="Howarth C."/>
            <person name="Imamovic A."/>
            <person name="Ireland A."/>
            <person name="Larimer J."/>
            <person name="McCowan C."/>
            <person name="Murphy C."/>
            <person name="Pearson M."/>
            <person name="Poon T.W."/>
            <person name="Priest M."/>
            <person name="Roberts A."/>
            <person name="Saif S."/>
            <person name="Shea T."/>
            <person name="Sisk P."/>
            <person name="Sykes S."/>
            <person name="Wortman J."/>
            <person name="Nusbaum C."/>
            <person name="Birren B."/>
        </authorList>
    </citation>
    <scope>NUCLEOTIDE SEQUENCE [LARGE SCALE GENOMIC DNA]</scope>
    <source>
        <strain evidence="6 7">CBS 119918</strain>
    </source>
</reference>
<dbReference type="InterPro" id="IPR050775">
    <property type="entry name" value="FAD-binding_Monooxygenases"/>
</dbReference>
<evidence type="ECO:0000256" key="5">
    <source>
        <dbReference type="SAM" id="MobiDB-lite"/>
    </source>
</evidence>
<dbReference type="InterPro" id="IPR036188">
    <property type="entry name" value="FAD/NAD-bd_sf"/>
</dbReference>
<dbReference type="RefSeq" id="XP_013254920.1">
    <property type="nucleotide sequence ID" value="XM_013399466.1"/>
</dbReference>
<dbReference type="HOGENOM" id="CLU_006937_8_1_1"/>
<dbReference type="Proteomes" id="UP000027920">
    <property type="component" value="Unassembled WGS sequence"/>
</dbReference>
<gene>
    <name evidence="6" type="ORF">A1O9_11570</name>
</gene>
<keyword evidence="1" id="KW-0285">Flavoprotein</keyword>
<feature type="compositionally biased region" description="Polar residues" evidence="5">
    <location>
        <begin position="460"/>
        <end position="474"/>
    </location>
</feature>
<dbReference type="GO" id="GO:0050661">
    <property type="term" value="F:NADP binding"/>
    <property type="evidence" value="ECO:0007669"/>
    <property type="project" value="InterPro"/>
</dbReference>
<evidence type="ECO:0000256" key="1">
    <source>
        <dbReference type="ARBA" id="ARBA00022630"/>
    </source>
</evidence>
<dbReference type="PANTHER" id="PTHR43098">
    <property type="entry name" value="L-ORNITHINE N(5)-MONOOXYGENASE-RELATED"/>
    <property type="match status" value="1"/>
</dbReference>
<evidence type="ECO:0000313" key="7">
    <source>
        <dbReference type="Proteomes" id="UP000027920"/>
    </source>
</evidence>
<keyword evidence="6" id="KW-0503">Monooxygenase</keyword>
<keyword evidence="4" id="KW-0560">Oxidoreductase</keyword>
<name>A0A072P9W9_9EURO</name>
<dbReference type="AlphaFoldDB" id="A0A072P9W9"/>
<sequence>MGVFKIDALVVGAGFGGIYQLKKLLDLKLSVKVIDAADDVGGTWYWNRYPGAMSDTESFLYRYSWDVEDLKSYPWNRHYLQGPEILEYLEHVVERNNLRKHFQFNTELIGATWSDAEERWIVETSVGDTFKSRYLVTALGLLSKSNIPNIPGIDSFKGQLHHTGRWPKGLDIRGKKVGVIGNGSTGTQVITAVAKEVETLVCFQRTPQYSVPSGDREVAPGYRDDLNQKYTEVWKDAKNTMFAFGFQESDRPTFSVDEAEREKIFESAWQKGGGFRFMFETFCDISYDEAANNAAADFIRKKISEIVKDPETARKLTPTDYYARRPLCDSGYYEQFNRPNVKLVDLKETSISQVVPQGVKLENGEVHELDLLVFATGFDAVDGNYSRIAIKGRDGRSLKDHWTAAGPVSYLGISVPDFPNMFMVLGPNGPFTNLPPTIETQVEFITDLIEIAELSRSRPTLNGESKSLSTSNATADAVNGTPGYGPEVIEATKEAEEEWTELCDKLSSGSLFRKTDSWIFGANIPGKKPAVMFFFGGLANYRSKLQEILANNLQGFVRRGQGKGLAAPSNAPVTQSVAVGS</sequence>
<evidence type="ECO:0000256" key="2">
    <source>
        <dbReference type="ARBA" id="ARBA00022827"/>
    </source>
</evidence>
<dbReference type="SUPFAM" id="SSF51905">
    <property type="entry name" value="FAD/NAD(P)-binding domain"/>
    <property type="match status" value="2"/>
</dbReference>
<feature type="region of interest" description="Disordered" evidence="5">
    <location>
        <begin position="460"/>
        <end position="484"/>
    </location>
</feature>
<organism evidence="6 7">
    <name type="scientific">Exophiala aquamarina CBS 119918</name>
    <dbReference type="NCBI Taxonomy" id="1182545"/>
    <lineage>
        <taxon>Eukaryota</taxon>
        <taxon>Fungi</taxon>
        <taxon>Dikarya</taxon>
        <taxon>Ascomycota</taxon>
        <taxon>Pezizomycotina</taxon>
        <taxon>Eurotiomycetes</taxon>
        <taxon>Chaetothyriomycetidae</taxon>
        <taxon>Chaetothyriales</taxon>
        <taxon>Herpotrichiellaceae</taxon>
        <taxon>Exophiala</taxon>
    </lineage>
</organism>
<proteinExistence type="predicted"/>
<keyword evidence="2" id="KW-0274">FAD</keyword>
<dbReference type="EMBL" id="AMGV01000018">
    <property type="protein sequence ID" value="KEF52330.1"/>
    <property type="molecule type" value="Genomic_DNA"/>
</dbReference>
<evidence type="ECO:0000313" key="6">
    <source>
        <dbReference type="EMBL" id="KEF52330.1"/>
    </source>
</evidence>
<dbReference type="Gene3D" id="3.50.50.60">
    <property type="entry name" value="FAD/NAD(P)-binding domain"/>
    <property type="match status" value="2"/>
</dbReference>
<evidence type="ECO:0000256" key="3">
    <source>
        <dbReference type="ARBA" id="ARBA00022857"/>
    </source>
</evidence>
<protein>
    <submittedName>
        <fullName evidence="6">Cyclohexanone monooxygenase</fullName>
    </submittedName>
</protein>
<keyword evidence="3" id="KW-0521">NADP</keyword>
<dbReference type="OrthoDB" id="66881at2759"/>
<dbReference type="GO" id="GO:0004499">
    <property type="term" value="F:N,N-dimethylaniline monooxygenase activity"/>
    <property type="evidence" value="ECO:0007669"/>
    <property type="project" value="InterPro"/>
</dbReference>
<accession>A0A072P9W9</accession>
<dbReference type="Pfam" id="PF00743">
    <property type="entry name" value="FMO-like"/>
    <property type="match status" value="1"/>
</dbReference>
<keyword evidence="7" id="KW-1185">Reference proteome</keyword>
<dbReference type="InterPro" id="IPR020946">
    <property type="entry name" value="Flavin_mOase-like"/>
</dbReference>
<dbReference type="PANTHER" id="PTHR43098:SF5">
    <property type="entry name" value="DUAL-FUNCTIONAL MONOOXYGENASE_METHYLTRANSFERASE PSOF"/>
    <property type="match status" value="1"/>
</dbReference>
<evidence type="ECO:0000256" key="4">
    <source>
        <dbReference type="ARBA" id="ARBA00023002"/>
    </source>
</evidence>
<dbReference type="VEuPathDB" id="FungiDB:A1O9_11570"/>